<proteinExistence type="predicted"/>
<sequence length="126" mass="13738">MDKIILKNKTEFEIAEGASLGNIQIQSKDFNGIKSITDAFSEENISKVTFTHNDQTSGEYENLKYEGFSYMPNMGEDGAEDGTYTVTVSLRTKTEMEKAIDELKAGHESNAGAIQDLADMVAGGEA</sequence>
<reference evidence="1" key="1">
    <citation type="journal article" date="2021" name="Proc. Natl. Acad. Sci. U.S.A.">
        <title>A Catalog of Tens of Thousands of Viruses from Human Metagenomes Reveals Hidden Associations with Chronic Diseases.</title>
        <authorList>
            <person name="Tisza M.J."/>
            <person name="Buck C.B."/>
        </authorList>
    </citation>
    <scope>NUCLEOTIDE SEQUENCE</scope>
    <source>
        <strain evidence="1">CtnFo11</strain>
    </source>
</reference>
<organism evidence="1">
    <name type="scientific">Siphoviridae sp. ctnFo11</name>
    <dbReference type="NCBI Taxonomy" id="2826454"/>
    <lineage>
        <taxon>Viruses</taxon>
        <taxon>Duplodnaviria</taxon>
        <taxon>Heunggongvirae</taxon>
        <taxon>Uroviricota</taxon>
        <taxon>Caudoviricetes</taxon>
    </lineage>
</organism>
<name>A0A8S5N4Y5_9CAUD</name>
<dbReference type="EMBL" id="BK015066">
    <property type="protein sequence ID" value="DAD89662.1"/>
    <property type="molecule type" value="Genomic_DNA"/>
</dbReference>
<evidence type="ECO:0000313" key="1">
    <source>
        <dbReference type="EMBL" id="DAD89662.1"/>
    </source>
</evidence>
<accession>A0A8S5N4Y5</accession>
<protein>
    <submittedName>
        <fullName evidence="1">Uncharacterized protein</fullName>
    </submittedName>
</protein>